<gene>
    <name evidence="6" type="ORF">EMQ25_03035</name>
</gene>
<dbReference type="Proteomes" id="UP000281547">
    <property type="component" value="Unassembled WGS sequence"/>
</dbReference>
<keyword evidence="7" id="KW-1185">Reference proteome</keyword>
<dbReference type="GO" id="GO:0016787">
    <property type="term" value="F:hydrolase activity"/>
    <property type="evidence" value="ECO:0007669"/>
    <property type="project" value="UniProtKB-KW"/>
</dbReference>
<evidence type="ECO:0000256" key="3">
    <source>
        <dbReference type="ARBA" id="ARBA00023004"/>
    </source>
</evidence>
<protein>
    <submittedName>
        <fullName evidence="6">Metallophosphoesterase</fullName>
    </submittedName>
</protein>
<reference evidence="6 7" key="1">
    <citation type="journal article" date="2016" name="Int. J. Syst. Evol. Microbiol.">
        <title>Arsenicitalea aurantiaca gen. nov., sp. nov., a new member of the family Hyphomicrobiaceae, isolated from high-arsenic sediment.</title>
        <authorList>
            <person name="Mu Y."/>
            <person name="Zhou L."/>
            <person name="Zeng X.C."/>
            <person name="Liu L."/>
            <person name="Pan Y."/>
            <person name="Chen X."/>
            <person name="Wang J."/>
            <person name="Li S."/>
            <person name="Li W.J."/>
            <person name="Wang Y."/>
        </authorList>
    </citation>
    <scope>NUCLEOTIDE SEQUENCE [LARGE SCALE GENOMIC DNA]</scope>
    <source>
        <strain evidence="6 7">42-50</strain>
    </source>
</reference>
<evidence type="ECO:0000256" key="1">
    <source>
        <dbReference type="ARBA" id="ARBA00022723"/>
    </source>
</evidence>
<comment type="caution">
    <text evidence="6">The sequence shown here is derived from an EMBL/GenBank/DDBJ whole genome shotgun (WGS) entry which is preliminary data.</text>
</comment>
<dbReference type="AlphaFoldDB" id="A0A433XLJ1"/>
<accession>A0A433XLJ1</accession>
<organism evidence="6 7">
    <name type="scientific">Arsenicitalea aurantiaca</name>
    <dbReference type="NCBI Taxonomy" id="1783274"/>
    <lineage>
        <taxon>Bacteria</taxon>
        <taxon>Pseudomonadati</taxon>
        <taxon>Pseudomonadota</taxon>
        <taxon>Alphaproteobacteria</taxon>
        <taxon>Hyphomicrobiales</taxon>
        <taxon>Devosiaceae</taxon>
        <taxon>Arsenicitalea</taxon>
    </lineage>
</organism>
<keyword evidence="1" id="KW-0479">Metal-binding</keyword>
<dbReference type="Gene3D" id="3.60.21.10">
    <property type="match status" value="1"/>
</dbReference>
<keyword evidence="3" id="KW-0408">Iron</keyword>
<evidence type="ECO:0000256" key="2">
    <source>
        <dbReference type="ARBA" id="ARBA00022801"/>
    </source>
</evidence>
<keyword evidence="2" id="KW-0378">Hydrolase</keyword>
<name>A0A433XLJ1_9HYPH</name>
<dbReference type="InterPro" id="IPR004843">
    <property type="entry name" value="Calcineurin-like_PHP"/>
</dbReference>
<dbReference type="InterPro" id="IPR050884">
    <property type="entry name" value="CNP_phosphodiesterase-III"/>
</dbReference>
<comment type="similarity">
    <text evidence="4">Belongs to the cyclic nucleotide phosphodiesterase class-III family.</text>
</comment>
<evidence type="ECO:0000313" key="6">
    <source>
        <dbReference type="EMBL" id="RUT34945.1"/>
    </source>
</evidence>
<proteinExistence type="inferred from homology"/>
<sequence>MRSPSTSMTRVPSVMRRLMPMAVRKALVRKRCQRVICMGGVSLGPYASTTLRHGDKIATTADCPLSPSPTHGITPVMTTLAHISDIHLAPLPPVPLRALFSKRVTGYLNWRMNREKAMSGEGLTNLVRHMREHRPDVTAVTGDLTNLALDAEINTAYNWLQTVGDPRSVCVSPGNHDAYVRGALEKALDRWGPYTRGETVDKSPFPFVRRHGELAVIVCSSAVPTAPLMARGEFDDAQAERLSRCLSLLGEAGYFRVVLIHHPPNLELRHPRLGLWGARTFRQVIAQQGAELILHGHTHKSSIYAVPGKTGDVPVVGVAAAAAAQSVQAGDDPARYNLFKVERHGSAWSCTMREFGFQRLSTDIVLRLQLRIY</sequence>
<dbReference type="SUPFAM" id="SSF56300">
    <property type="entry name" value="Metallo-dependent phosphatases"/>
    <property type="match status" value="1"/>
</dbReference>
<dbReference type="PANTHER" id="PTHR42988">
    <property type="entry name" value="PHOSPHOHYDROLASE"/>
    <property type="match status" value="1"/>
</dbReference>
<dbReference type="GO" id="GO:0046872">
    <property type="term" value="F:metal ion binding"/>
    <property type="evidence" value="ECO:0007669"/>
    <property type="project" value="UniProtKB-KW"/>
</dbReference>
<dbReference type="PANTHER" id="PTHR42988:SF2">
    <property type="entry name" value="CYCLIC NUCLEOTIDE PHOSPHODIESTERASE CBUA0032-RELATED"/>
    <property type="match status" value="1"/>
</dbReference>
<dbReference type="CDD" id="cd00838">
    <property type="entry name" value="MPP_superfamily"/>
    <property type="match status" value="1"/>
</dbReference>
<evidence type="ECO:0000256" key="4">
    <source>
        <dbReference type="ARBA" id="ARBA00025742"/>
    </source>
</evidence>
<dbReference type="InterPro" id="IPR029052">
    <property type="entry name" value="Metallo-depent_PP-like"/>
</dbReference>
<evidence type="ECO:0000313" key="7">
    <source>
        <dbReference type="Proteomes" id="UP000281547"/>
    </source>
</evidence>
<evidence type="ECO:0000259" key="5">
    <source>
        <dbReference type="Pfam" id="PF00149"/>
    </source>
</evidence>
<dbReference type="Pfam" id="PF00149">
    <property type="entry name" value="Metallophos"/>
    <property type="match status" value="1"/>
</dbReference>
<feature type="domain" description="Calcineurin-like phosphoesterase" evidence="5">
    <location>
        <begin position="79"/>
        <end position="300"/>
    </location>
</feature>
<dbReference type="EMBL" id="RZNJ01000001">
    <property type="protein sequence ID" value="RUT34945.1"/>
    <property type="molecule type" value="Genomic_DNA"/>
</dbReference>